<proteinExistence type="predicted"/>
<dbReference type="InterPro" id="IPR014862">
    <property type="entry name" value="TrwC"/>
</dbReference>
<dbReference type="NCBIfam" id="NF041492">
    <property type="entry name" value="MobF"/>
    <property type="match status" value="1"/>
</dbReference>
<feature type="domain" description="TrwC relaxase" evidence="2">
    <location>
        <begin position="9"/>
        <end position="406"/>
    </location>
</feature>
<keyword evidence="5" id="KW-1185">Reference proteome</keyword>
<evidence type="ECO:0000259" key="3">
    <source>
        <dbReference type="Pfam" id="PF13538"/>
    </source>
</evidence>
<dbReference type="SUPFAM" id="SSF52540">
    <property type="entry name" value="P-loop containing nucleoside triphosphate hydrolases"/>
    <property type="match status" value="2"/>
</dbReference>
<comment type="caution">
    <text evidence="4">The sequence shown here is derived from an EMBL/GenBank/DDBJ whole genome shotgun (WGS) entry which is preliminary data.</text>
</comment>
<dbReference type="SUPFAM" id="SSF55464">
    <property type="entry name" value="Origin of replication-binding domain, RBD-like"/>
    <property type="match status" value="1"/>
</dbReference>
<name>A0ABY2IKT4_9MICO</name>
<dbReference type="CDD" id="cd17933">
    <property type="entry name" value="DEXSc_RecD-like"/>
    <property type="match status" value="1"/>
</dbReference>
<dbReference type="EMBL" id="SOFS01000044">
    <property type="protein sequence ID" value="TFC16870.1"/>
    <property type="molecule type" value="Genomic_DNA"/>
</dbReference>
<feature type="domain" description="UvrD-like helicase C-terminal" evidence="3">
    <location>
        <begin position="897"/>
        <end position="939"/>
    </location>
</feature>
<dbReference type="Pfam" id="PF08751">
    <property type="entry name" value="TrwC"/>
    <property type="match status" value="1"/>
</dbReference>
<dbReference type="RefSeq" id="WP_134562165.1">
    <property type="nucleotide sequence ID" value="NZ_SOFS01000044.1"/>
</dbReference>
<dbReference type="InterPro" id="IPR027417">
    <property type="entry name" value="P-loop_NTPase"/>
</dbReference>
<dbReference type="InterPro" id="IPR027785">
    <property type="entry name" value="UvrD-like_helicase_C"/>
</dbReference>
<dbReference type="Gene3D" id="2.30.30.940">
    <property type="match status" value="1"/>
</dbReference>
<evidence type="ECO:0000313" key="4">
    <source>
        <dbReference type="EMBL" id="TFC16870.1"/>
    </source>
</evidence>
<feature type="region of interest" description="Disordered" evidence="1">
    <location>
        <begin position="1233"/>
        <end position="1309"/>
    </location>
</feature>
<evidence type="ECO:0000313" key="5">
    <source>
        <dbReference type="Proteomes" id="UP000297604"/>
    </source>
</evidence>
<evidence type="ECO:0000256" key="1">
    <source>
        <dbReference type="SAM" id="MobiDB-lite"/>
    </source>
</evidence>
<dbReference type="Gene3D" id="3.40.50.300">
    <property type="entry name" value="P-loop containing nucleotide triphosphate hydrolases"/>
    <property type="match status" value="2"/>
</dbReference>
<evidence type="ECO:0000259" key="2">
    <source>
        <dbReference type="Pfam" id="PF08751"/>
    </source>
</evidence>
<organism evidence="4 5">
    <name type="scientific">Cryobacterium glucosi</name>
    <dbReference type="NCBI Taxonomy" id="1259175"/>
    <lineage>
        <taxon>Bacteria</taxon>
        <taxon>Bacillati</taxon>
        <taxon>Actinomycetota</taxon>
        <taxon>Actinomycetes</taxon>
        <taxon>Micrococcales</taxon>
        <taxon>Microbacteriaceae</taxon>
        <taxon>Cryobacterium</taxon>
    </lineage>
</organism>
<sequence length="1309" mass="141395">MMTMHILSAGDGYAYYISETATADVKREAGLQLGDYYTIEGNPPGVWVGSGLAALGVSGAVTEEQMKALYGEGLHPDAEQIIATAQGEGKSADEAIELAKLGRGYYSYKQGTTDLREQIETGYGDFTRINHREPNAEERRVIRVREGAQAFRTAKGRQPADKEELGRFITAATRPTQQAVAGFDLVFSPAKSVSTLWGLGDNETRKAIEEEHEAAISDTIGYLEREAIATRAGTNGVAQIDVEGGLIATRFRHYDSRNGDPQLHDHLVVANKVKGVDGKWRTIDSKLLHRQGVAASEFYNQRVMDRVTDRLNLATELREVTPSKRPVVEIAGIDARLMAGFSSRSAGIKAAMVTLEAEYRATHGRTPDTKARIALAQQATLDTRPQKLHARALSDLRTLWRGQAATLVGARAVEGILEDARAHSRGDGTPKAPAQNITLAQAAAQVVETVSEHHAVWGPHTIEAETRRYVQAQRSSGNTVEGTVEQITRHALNTDSITVTPPAPHGAFQPLTRRDGTSIYEHKGRQLLTSRSILAAEDTLLDAARTRTASPMSRDVFDQVAAKEGRHLDAGQRELARVFATSSTRLVVGSGPAGTGKTTALRVAARAVEAQGGKVVGLAPSATAAAMMKDAIGIDAKTIHSFTFQKGSLAELLQQTERIEGVDLNPGDVIVVDEAGMAGTTNLAKVTRIAQLHGAHVRLIGDDRQLSAVEAGGALRLLENEVGSVKLDQLHRFTSTDEAEATKLLRDPATTGDPFAWYVKNDRVAGGSVDRMSGQVFSAWQSDTAAGLHSVMLAQQNSTVAELNARAQAFRMSEGIVTGKQSAPLRDGLAAYRGDTVVTRVNNSQLKVSGGRDIVKNGDLWTVVKAHRDGTLAVSNQGTGGTITLPKEYVTGAVELGYASTIHRAQGMTADTAHVLADSSTSRELVYVGLTRGKHENHLYVETADAQPVSDVLAQITGNADGMLSATETIRAEQARVDDLATLIDQYGDVHERADVLRFAAIANQGLGEGLATMLRGHESWGAVEAALRHSEAAGLDPVDTIRQAWTQRDMNNAQDPAAVLASRISDNTDRHRATVPADQEQEKERAAPAVPAWIASRRGIDSEHAAPEWREHLAERYDYLHTRLEERGATIAAEQPAWASELGEVPADVDRRQQWTELAAEVDVFRTQYRINPQETVAVPADYRQRPVGADLAERVTAMHKSQVLSSRPAATEDDRQRAAAAAATAAALRARQAAAARPGTTTVKPLQKVTEAKSTAQRMKEQQQKRAADRVEQLRRQGVNVKVQKTGDRDRQSGADQAPARDQGIER</sequence>
<feature type="compositionally biased region" description="Basic and acidic residues" evidence="1">
    <location>
        <begin position="1260"/>
        <end position="1277"/>
    </location>
</feature>
<protein>
    <submittedName>
        <fullName evidence="4">Conjugal transfer protein, Dtr system</fullName>
    </submittedName>
</protein>
<gene>
    <name evidence="4" type="ORF">E3O46_17160</name>
</gene>
<dbReference type="Proteomes" id="UP000297604">
    <property type="component" value="Unassembled WGS sequence"/>
</dbReference>
<dbReference type="Pfam" id="PF13604">
    <property type="entry name" value="AAA_30"/>
    <property type="match status" value="1"/>
</dbReference>
<dbReference type="Pfam" id="PF13538">
    <property type="entry name" value="UvrD_C_2"/>
    <property type="match status" value="1"/>
</dbReference>
<reference evidence="4 5" key="1">
    <citation type="submission" date="2019-03" db="EMBL/GenBank/DDBJ databases">
        <title>Genomics of glacier-inhabiting Cryobacterium strains.</title>
        <authorList>
            <person name="Liu Q."/>
            <person name="Xin Y.-H."/>
        </authorList>
    </citation>
    <scope>NUCLEOTIDE SEQUENCE [LARGE SCALE GENOMIC DNA]</scope>
    <source>
        <strain evidence="4 5">MDB1-5</strain>
    </source>
</reference>
<dbReference type="CDD" id="cd18809">
    <property type="entry name" value="SF1_C_RecD"/>
    <property type="match status" value="1"/>
</dbReference>
<accession>A0ABY2IKT4</accession>